<name>A0ABS9KD90_9BACT</name>
<evidence type="ECO:0000313" key="3">
    <source>
        <dbReference type="Proteomes" id="UP001165366"/>
    </source>
</evidence>
<accession>A0ABS9KD90</accession>
<gene>
    <name evidence="2" type="ORF">L6773_09580</name>
</gene>
<dbReference type="Proteomes" id="UP001165366">
    <property type="component" value="Unassembled WGS sequence"/>
</dbReference>
<keyword evidence="1" id="KW-0812">Transmembrane</keyword>
<feature type="transmembrane region" description="Helical" evidence="1">
    <location>
        <begin position="105"/>
        <end position="125"/>
    </location>
</feature>
<evidence type="ECO:0000256" key="1">
    <source>
        <dbReference type="SAM" id="Phobius"/>
    </source>
</evidence>
<dbReference type="EMBL" id="JAKLWS010000010">
    <property type="protein sequence ID" value="MCG2588816.1"/>
    <property type="molecule type" value="Genomic_DNA"/>
</dbReference>
<feature type="transmembrane region" description="Helical" evidence="1">
    <location>
        <begin position="24"/>
        <end position="47"/>
    </location>
</feature>
<sequence length="201" mass="22665">MNKERDYIQDIAEIRSMMEKSSKFLSLSGWAGIMAGIYALTGAYIAYRFFDFYPDEISYSTPALTNVVSLALIILVVALLTAIFFSWRNANINGENIWNATSRRLLTQMAVPLFTGGILILILISKGLIGLIAPFTLLFYGLALYNAGNTTIFEVRLMGFVQIALGLFSSVFLEYSLIFWAVGFGLVHIIYGIYMHFRYER</sequence>
<evidence type="ECO:0000313" key="2">
    <source>
        <dbReference type="EMBL" id="MCG2588816.1"/>
    </source>
</evidence>
<feature type="transmembrane region" description="Helical" evidence="1">
    <location>
        <begin position="178"/>
        <end position="197"/>
    </location>
</feature>
<feature type="transmembrane region" description="Helical" evidence="1">
    <location>
        <begin position="67"/>
        <end position="85"/>
    </location>
</feature>
<keyword evidence="1" id="KW-1133">Transmembrane helix</keyword>
<dbReference type="RefSeq" id="WP_237853777.1">
    <property type="nucleotide sequence ID" value="NZ_JAKLWS010000010.1"/>
</dbReference>
<keyword evidence="1" id="KW-0472">Membrane</keyword>
<feature type="transmembrane region" description="Helical" evidence="1">
    <location>
        <begin position="155"/>
        <end position="172"/>
    </location>
</feature>
<comment type="caution">
    <text evidence="2">The sequence shown here is derived from an EMBL/GenBank/DDBJ whole genome shotgun (WGS) entry which is preliminary data.</text>
</comment>
<proteinExistence type="predicted"/>
<keyword evidence="3" id="KW-1185">Reference proteome</keyword>
<reference evidence="2" key="2">
    <citation type="submission" date="2024-05" db="EMBL/GenBank/DDBJ databases">
        <title>Rhodohalobacter halophilus gen. nov., sp. nov., a moderately halophilic member of the family Balneolaceae.</title>
        <authorList>
            <person name="Xia J."/>
        </authorList>
    </citation>
    <scope>NUCLEOTIDE SEQUENCE</scope>
    <source>
        <strain evidence="2">WB101</strain>
    </source>
</reference>
<protein>
    <submittedName>
        <fullName evidence="2">Uncharacterized protein</fullName>
    </submittedName>
</protein>
<organism evidence="2 3">
    <name type="scientific">Rhodohalobacter sulfatireducens</name>
    <dbReference type="NCBI Taxonomy" id="2911366"/>
    <lineage>
        <taxon>Bacteria</taxon>
        <taxon>Pseudomonadati</taxon>
        <taxon>Balneolota</taxon>
        <taxon>Balneolia</taxon>
        <taxon>Balneolales</taxon>
        <taxon>Balneolaceae</taxon>
        <taxon>Rhodohalobacter</taxon>
    </lineage>
</organism>
<feature type="transmembrane region" description="Helical" evidence="1">
    <location>
        <begin position="131"/>
        <end position="148"/>
    </location>
</feature>
<reference evidence="2" key="1">
    <citation type="submission" date="2022-01" db="EMBL/GenBank/DDBJ databases">
        <authorList>
            <person name="Wang Y."/>
        </authorList>
    </citation>
    <scope>NUCLEOTIDE SEQUENCE</scope>
    <source>
        <strain evidence="2">WB101</strain>
    </source>
</reference>